<sequence>MSTNNEVLLNDVLYFYKDKPNHIQIDSPKDDCYYLVKTFITGKGKEDDVIYSNEIKRRIDEKKLTELETFKYFTEDEARQLVTDGIDKDENEKYYYSQKWHLYVSYMAYKEVASLLDIQNTSVTKITTADFEKPFVISRLNQVNFKKWLKKEATSDEDATWEEVKEAISNCRK</sequence>
<accession>A0A0F2DLC8</accession>
<evidence type="ECO:0000313" key="2">
    <source>
        <dbReference type="Proteomes" id="UP000033716"/>
    </source>
</evidence>
<dbReference type="Proteomes" id="UP000033716">
    <property type="component" value="Unassembled WGS sequence"/>
</dbReference>
<dbReference type="EMBL" id="JYGR01000005">
    <property type="protein sequence ID" value="KJQ70785.1"/>
    <property type="molecule type" value="Genomic_DNA"/>
</dbReference>
<proteinExistence type="predicted"/>
<dbReference type="PATRIC" id="fig|28037.214.peg.1317"/>
<evidence type="ECO:0000313" key="1">
    <source>
        <dbReference type="EMBL" id="KJQ70785.1"/>
    </source>
</evidence>
<reference evidence="1 2" key="1">
    <citation type="submission" date="2015-02" db="EMBL/GenBank/DDBJ databases">
        <title>Evolution of amylase-binding proteins of oral streptococcal species.</title>
        <authorList>
            <person name="Haase E.M."/>
        </authorList>
    </citation>
    <scope>NUCLEOTIDE SEQUENCE [LARGE SCALE GENOMIC DNA]</scope>
    <source>
        <strain evidence="1 2">SK141</strain>
    </source>
</reference>
<organism evidence="1 2">
    <name type="scientific">Streptococcus oralis subsp. oralis</name>
    <dbReference type="NCBI Taxonomy" id="1891914"/>
    <lineage>
        <taxon>Bacteria</taxon>
        <taxon>Bacillati</taxon>
        <taxon>Bacillota</taxon>
        <taxon>Bacilli</taxon>
        <taxon>Lactobacillales</taxon>
        <taxon>Streptococcaceae</taxon>
        <taxon>Streptococcus</taxon>
    </lineage>
</organism>
<gene>
    <name evidence="1" type="ORF">TZ92_01313</name>
</gene>
<comment type="caution">
    <text evidence="1">The sequence shown here is derived from an EMBL/GenBank/DDBJ whole genome shotgun (WGS) entry which is preliminary data.</text>
</comment>
<dbReference type="RefSeq" id="WP_033629789.1">
    <property type="nucleotide sequence ID" value="NZ_JYGO01000002.1"/>
</dbReference>
<protein>
    <submittedName>
        <fullName evidence="1">Uncharacterized protein</fullName>
    </submittedName>
</protein>
<name>A0A0F2DLC8_STROR</name>
<dbReference type="AlphaFoldDB" id="A0A0F2DLC8"/>